<dbReference type="RefSeq" id="WP_225877871.1">
    <property type="nucleotide sequence ID" value="NZ_BOLQ01000003.1"/>
</dbReference>
<dbReference type="Gene3D" id="3.40.50.720">
    <property type="entry name" value="NAD(P)-binding Rossmann-like Domain"/>
    <property type="match status" value="1"/>
</dbReference>
<dbReference type="SUPFAM" id="SSF50129">
    <property type="entry name" value="GroES-like"/>
    <property type="match status" value="1"/>
</dbReference>
<dbReference type="Gene3D" id="3.90.180.10">
    <property type="entry name" value="Medium-chain alcohol dehydrogenases, catalytic domain"/>
    <property type="match status" value="1"/>
</dbReference>
<reference evidence="3" key="1">
    <citation type="journal article" date="2019" name="Int. J. Syst. Evol. Microbiol.">
        <title>The Global Catalogue of Microorganisms (GCM) 10K type strain sequencing project: providing services to taxonomists for standard genome sequencing and annotation.</title>
        <authorList>
            <consortium name="The Broad Institute Genomics Platform"/>
            <consortium name="The Broad Institute Genome Sequencing Center for Infectious Disease"/>
            <person name="Wu L."/>
            <person name="Ma J."/>
        </authorList>
    </citation>
    <scope>NUCLEOTIDE SEQUENCE [LARGE SCALE GENOMIC DNA]</scope>
    <source>
        <strain evidence="3">CCM 8980</strain>
    </source>
</reference>
<proteinExistence type="predicted"/>
<dbReference type="PANTHER" id="PTHR43677:SF11">
    <property type="entry name" value="ZINC-CONTAINING ALCOHOL DEHYDROGENASE"/>
    <property type="match status" value="1"/>
</dbReference>
<evidence type="ECO:0000313" key="2">
    <source>
        <dbReference type="EMBL" id="MFD1429256.1"/>
    </source>
</evidence>
<evidence type="ECO:0000256" key="1">
    <source>
        <dbReference type="SAM" id="MobiDB-lite"/>
    </source>
</evidence>
<organism evidence="2 3">
    <name type="scientific">Lacticaseibacillus mingshuiensis</name>
    <dbReference type="NCBI Taxonomy" id="2799574"/>
    <lineage>
        <taxon>Bacteria</taxon>
        <taxon>Bacillati</taxon>
        <taxon>Bacillota</taxon>
        <taxon>Bacilli</taxon>
        <taxon>Lactobacillales</taxon>
        <taxon>Lactobacillaceae</taxon>
        <taxon>Lacticaseibacillus</taxon>
    </lineage>
</organism>
<name>A0ABW4CI83_9LACO</name>
<evidence type="ECO:0000313" key="3">
    <source>
        <dbReference type="Proteomes" id="UP001597196"/>
    </source>
</evidence>
<gene>
    <name evidence="2" type="ORF">ACFQ4P_03195</name>
</gene>
<dbReference type="InterPro" id="IPR051397">
    <property type="entry name" value="Zn-ADH-like_protein"/>
</dbReference>
<dbReference type="Proteomes" id="UP001597196">
    <property type="component" value="Unassembled WGS sequence"/>
</dbReference>
<dbReference type="EMBL" id="JBHTOC010000004">
    <property type="protein sequence ID" value="MFD1429256.1"/>
    <property type="molecule type" value="Genomic_DNA"/>
</dbReference>
<accession>A0ABW4CI83</accession>
<comment type="caution">
    <text evidence="2">The sequence shown here is derived from an EMBL/GenBank/DDBJ whole genome shotgun (WGS) entry which is preliminary data.</text>
</comment>
<keyword evidence="3" id="KW-1185">Reference proteome</keyword>
<feature type="region of interest" description="Disordered" evidence="1">
    <location>
        <begin position="229"/>
        <end position="256"/>
    </location>
</feature>
<dbReference type="InterPro" id="IPR011032">
    <property type="entry name" value="GroES-like_sf"/>
</dbReference>
<dbReference type="SUPFAM" id="SSF51735">
    <property type="entry name" value="NAD(P)-binding Rossmann-fold domains"/>
    <property type="match status" value="1"/>
</dbReference>
<dbReference type="InterPro" id="IPR036291">
    <property type="entry name" value="NAD(P)-bd_dom_sf"/>
</dbReference>
<dbReference type="PANTHER" id="PTHR43677">
    <property type="entry name" value="SHORT-CHAIN DEHYDROGENASE/REDUCTASE"/>
    <property type="match status" value="1"/>
</dbReference>
<sequence>MKAAILQPNVSVPVYSTSPDVQAQPGETVVSVLASAVSTVTRARAARTHYSTSAPTAPLIPGMDGVGRTPDGQLVYFMSENGALAEQVAVPAQRLIALPAQADPTRIAASMNPAMASWMALTTRLGQSIEGASVLILGATGQAGRAAIQICRHLGAKIVIAAGRNADVLATLPALGATQTLQLETPISDAVCEALGNVDVVLDFVWGTPAQTLMSTLLTHRPSHAPVNVARDRQHRRPNPDPACHSAAQSRLHGARQRHRFCRVARLSDGIATPRDISDQR</sequence>
<protein>
    <submittedName>
        <fullName evidence="2">Zinc-binding alcohol dehydrogenase family protein</fullName>
    </submittedName>
</protein>